<dbReference type="Pfam" id="PF03808">
    <property type="entry name" value="Glyco_tran_WecG"/>
    <property type="match status" value="1"/>
</dbReference>
<accession>A0ABT7WAG0</accession>
<comment type="caution">
    <text evidence="3">The sequence shown here is derived from an EMBL/GenBank/DDBJ whole genome shotgun (WGS) entry which is preliminary data.</text>
</comment>
<dbReference type="NCBIfam" id="TIGR00696">
    <property type="entry name" value="wecG_tagA_cpsF"/>
    <property type="match status" value="1"/>
</dbReference>
<dbReference type="Proteomes" id="UP001174839">
    <property type="component" value="Unassembled WGS sequence"/>
</dbReference>
<reference evidence="3" key="1">
    <citation type="submission" date="2023-06" db="EMBL/GenBank/DDBJ databases">
        <title>Robiginitalea aurantiacus sp. nov. and Algoriphagus sediminis sp. nov., isolated from coastal sediment.</title>
        <authorList>
            <person name="Zhou Z.Y."/>
            <person name="An J."/>
            <person name="Jia Y.W."/>
            <person name="Du Z.J."/>
        </authorList>
    </citation>
    <scope>NUCLEOTIDE SEQUENCE</scope>
    <source>
        <strain evidence="3">M39</strain>
    </source>
</reference>
<keyword evidence="4" id="KW-1185">Reference proteome</keyword>
<evidence type="ECO:0000256" key="1">
    <source>
        <dbReference type="ARBA" id="ARBA00022676"/>
    </source>
</evidence>
<dbReference type="EMBL" id="JAUDUY010000001">
    <property type="protein sequence ID" value="MDM9629905.1"/>
    <property type="molecule type" value="Genomic_DNA"/>
</dbReference>
<evidence type="ECO:0000256" key="2">
    <source>
        <dbReference type="ARBA" id="ARBA00022679"/>
    </source>
</evidence>
<evidence type="ECO:0000313" key="4">
    <source>
        <dbReference type="Proteomes" id="UP001174839"/>
    </source>
</evidence>
<organism evidence="3 4">
    <name type="scientific">Robiginitalea aurantiaca</name>
    <dbReference type="NCBI Taxonomy" id="3056915"/>
    <lineage>
        <taxon>Bacteria</taxon>
        <taxon>Pseudomonadati</taxon>
        <taxon>Bacteroidota</taxon>
        <taxon>Flavobacteriia</taxon>
        <taxon>Flavobacteriales</taxon>
        <taxon>Flavobacteriaceae</taxon>
        <taxon>Robiginitalea</taxon>
    </lineage>
</organism>
<proteinExistence type="predicted"/>
<keyword evidence="2" id="KW-0808">Transferase</keyword>
<keyword evidence="1" id="KW-0328">Glycosyltransferase</keyword>
<evidence type="ECO:0000313" key="3">
    <source>
        <dbReference type="EMBL" id="MDM9629905.1"/>
    </source>
</evidence>
<dbReference type="PANTHER" id="PTHR34136:SF1">
    <property type="entry name" value="UDP-N-ACETYL-D-MANNOSAMINURONIC ACID TRANSFERASE"/>
    <property type="match status" value="1"/>
</dbReference>
<dbReference type="RefSeq" id="WP_289723273.1">
    <property type="nucleotide sequence ID" value="NZ_JAUDUY010000001.1"/>
</dbReference>
<dbReference type="PANTHER" id="PTHR34136">
    <property type="match status" value="1"/>
</dbReference>
<dbReference type="InterPro" id="IPR004629">
    <property type="entry name" value="WecG_TagA_CpsF"/>
</dbReference>
<dbReference type="CDD" id="cd06533">
    <property type="entry name" value="Glyco_transf_WecG_TagA"/>
    <property type="match status" value="1"/>
</dbReference>
<name>A0ABT7WAG0_9FLAO</name>
<sequence>MNRIHILNTNIDNYTMEQTLDAVDSAIAENRQLHHVVVNAGKIVAMQTDAQLRESVNNSDLINADGQAVVWASRILGKPLKERVAGIDIMKNLVRRAAERGYKIYFFGASEEVVSMVVDHYKERFGEGIIAGYRNGYFKKEDEMQIATEIADSGANALFVAISSPVKENFLYRYRDLLKKVNFIMGVGGSFDVISGKVRRAPIWMQKSGLEWFYRFLQEPGRMWKRYLIGNTKFIWLVLKERMSQ</sequence>
<protein>
    <submittedName>
        <fullName evidence="3">WecB/TagA/CpsF family glycosyltransferase</fullName>
    </submittedName>
</protein>
<gene>
    <name evidence="3" type="ORF">QU605_00370</name>
</gene>